<dbReference type="PaxDb" id="1123384-AJ81_08515"/>
<keyword evidence="2" id="KW-1185">Reference proteome</keyword>
<name>A0A0X1KUB8_9THEM</name>
<reference evidence="1 2" key="1">
    <citation type="submission" date="2014-01" db="EMBL/GenBank/DDBJ databases">
        <title>Genome sequencing of Thermotog hypogea.</title>
        <authorList>
            <person name="Zhang X."/>
            <person name="Alvare G."/>
            <person name="Fristensky B."/>
            <person name="Chen L."/>
            <person name="Suen T."/>
            <person name="Chen Q."/>
            <person name="Ma K."/>
        </authorList>
    </citation>
    <scope>NUCLEOTIDE SEQUENCE [LARGE SCALE GENOMIC DNA]</scope>
    <source>
        <strain evidence="1 2">DSM 11164</strain>
    </source>
</reference>
<gene>
    <name evidence="1" type="ORF">AJ81_08515</name>
</gene>
<dbReference type="AlphaFoldDB" id="A0A0X1KUB8"/>
<dbReference type="Proteomes" id="UP000077469">
    <property type="component" value="Chromosome"/>
</dbReference>
<protein>
    <submittedName>
        <fullName evidence="1">Uncharacterized protein</fullName>
    </submittedName>
</protein>
<dbReference type="PATRIC" id="fig|1123384.7.peg.1706"/>
<evidence type="ECO:0000313" key="1">
    <source>
        <dbReference type="EMBL" id="AJC74864.1"/>
    </source>
</evidence>
<sequence>MRNPSLEIGGVRLSQNGEILTETNENVENPVDAQQRRFLLFRARAICDSTLCNVFSKRLAFTLPPAVVK</sequence>
<dbReference type="EMBL" id="CP007141">
    <property type="protein sequence ID" value="AJC74864.1"/>
    <property type="molecule type" value="Genomic_DNA"/>
</dbReference>
<dbReference type="KEGG" id="phy:AJ81_08515"/>
<organism evidence="1 2">
    <name type="scientific">Pseudothermotoga hypogea DSM 11164 = NBRC 106472</name>
    <dbReference type="NCBI Taxonomy" id="1123384"/>
    <lineage>
        <taxon>Bacteria</taxon>
        <taxon>Thermotogati</taxon>
        <taxon>Thermotogota</taxon>
        <taxon>Thermotogae</taxon>
        <taxon>Thermotogales</taxon>
        <taxon>Thermotogaceae</taxon>
        <taxon>Pseudothermotoga</taxon>
    </lineage>
</organism>
<dbReference type="STRING" id="1123384.AJ81_08515"/>
<evidence type="ECO:0000313" key="2">
    <source>
        <dbReference type="Proteomes" id="UP000077469"/>
    </source>
</evidence>
<proteinExistence type="predicted"/>
<accession>A0A0X1KUB8</accession>